<evidence type="ECO:0000313" key="2">
    <source>
        <dbReference type="Proteomes" id="UP000245626"/>
    </source>
</evidence>
<protein>
    <submittedName>
        <fullName evidence="1">Uncharacterized protein</fullName>
    </submittedName>
</protein>
<sequence>MMRLEAHLISKFCKSTFSVLVALPLVYTCTSRLLTQLHRLLQVEAFGAHQARLELPGASTRRMRPQHHIVAEPVSLERRWLDGGSVAKKRRGSRPCTRRRRSLVFPFHMAKRPPAETGFLSRARGSWTLNAFARWCCQGGGQQQCPKARQAPVTVCSGSCCSAARLVIVTSRGAWACPPHTTCSLWTLTGGSKIWC</sequence>
<dbReference type="Proteomes" id="UP000245626">
    <property type="component" value="Unassembled WGS sequence"/>
</dbReference>
<gene>
    <name evidence="1" type="ORF">IE53DRAFT_15622</name>
</gene>
<reference evidence="1 2" key="1">
    <citation type="journal article" date="2018" name="Mol. Biol. Evol.">
        <title>Broad Genomic Sampling Reveals a Smut Pathogenic Ancestry of the Fungal Clade Ustilaginomycotina.</title>
        <authorList>
            <person name="Kijpornyongpan T."/>
            <person name="Mondo S.J."/>
            <person name="Barry K."/>
            <person name="Sandor L."/>
            <person name="Lee J."/>
            <person name="Lipzen A."/>
            <person name="Pangilinan J."/>
            <person name="LaButti K."/>
            <person name="Hainaut M."/>
            <person name="Henrissat B."/>
            <person name="Grigoriev I.V."/>
            <person name="Spatafora J.W."/>
            <person name="Aime M.C."/>
        </authorList>
    </citation>
    <scope>NUCLEOTIDE SEQUENCE [LARGE SCALE GENOMIC DNA]</scope>
    <source>
        <strain evidence="1 2">SA 807</strain>
    </source>
</reference>
<dbReference type="EMBL" id="KZ819792">
    <property type="protein sequence ID" value="PWN52180.1"/>
    <property type="molecule type" value="Genomic_DNA"/>
</dbReference>
<evidence type="ECO:0000313" key="1">
    <source>
        <dbReference type="EMBL" id="PWN52180.1"/>
    </source>
</evidence>
<keyword evidence="2" id="KW-1185">Reference proteome</keyword>
<name>A0ACD0P256_9BASI</name>
<proteinExistence type="predicted"/>
<organism evidence="1 2">
    <name type="scientific">Violaceomyces palustris</name>
    <dbReference type="NCBI Taxonomy" id="1673888"/>
    <lineage>
        <taxon>Eukaryota</taxon>
        <taxon>Fungi</taxon>
        <taxon>Dikarya</taxon>
        <taxon>Basidiomycota</taxon>
        <taxon>Ustilaginomycotina</taxon>
        <taxon>Ustilaginomycetes</taxon>
        <taxon>Violaceomycetales</taxon>
        <taxon>Violaceomycetaceae</taxon>
        <taxon>Violaceomyces</taxon>
    </lineage>
</organism>
<accession>A0ACD0P256</accession>